<accession>A0A286E4E6</accession>
<reference evidence="2 3" key="1">
    <citation type="submission" date="2017-09" db="EMBL/GenBank/DDBJ databases">
        <authorList>
            <person name="Ehlers B."/>
            <person name="Leendertz F.H."/>
        </authorList>
    </citation>
    <scope>NUCLEOTIDE SEQUENCE [LARGE SCALE GENOMIC DNA]</scope>
    <source>
        <strain evidence="2 3">CGMCC 4.7095</strain>
    </source>
</reference>
<dbReference type="RefSeq" id="WP_097233535.1">
    <property type="nucleotide sequence ID" value="NZ_OCNE01000023.1"/>
</dbReference>
<proteinExistence type="predicted"/>
<name>A0A286E4E6_9ACTN</name>
<keyword evidence="3" id="KW-1185">Reference proteome</keyword>
<dbReference type="PROSITE" id="PS51318">
    <property type="entry name" value="TAT"/>
    <property type="match status" value="1"/>
</dbReference>
<feature type="chain" id="PRO_5012696304" evidence="1">
    <location>
        <begin position="32"/>
        <end position="186"/>
    </location>
</feature>
<dbReference type="AlphaFoldDB" id="A0A286E4E6"/>
<feature type="signal peptide" evidence="1">
    <location>
        <begin position="1"/>
        <end position="31"/>
    </location>
</feature>
<dbReference type="OrthoDB" id="4221186at2"/>
<gene>
    <name evidence="2" type="ORF">SAMN06297387_12349</name>
</gene>
<dbReference type="EMBL" id="OCNE01000023">
    <property type="protein sequence ID" value="SOD65787.1"/>
    <property type="molecule type" value="Genomic_DNA"/>
</dbReference>
<dbReference type="Proteomes" id="UP000219072">
    <property type="component" value="Unassembled WGS sequence"/>
</dbReference>
<evidence type="ECO:0000313" key="2">
    <source>
        <dbReference type="EMBL" id="SOD65787.1"/>
    </source>
</evidence>
<keyword evidence="1" id="KW-0732">Signal</keyword>
<organism evidence="2 3">
    <name type="scientific">Streptomyces zhaozhouensis</name>
    <dbReference type="NCBI Taxonomy" id="1300267"/>
    <lineage>
        <taxon>Bacteria</taxon>
        <taxon>Bacillati</taxon>
        <taxon>Actinomycetota</taxon>
        <taxon>Actinomycetes</taxon>
        <taxon>Kitasatosporales</taxon>
        <taxon>Streptomycetaceae</taxon>
        <taxon>Streptomyces</taxon>
    </lineage>
</organism>
<evidence type="ECO:0000256" key="1">
    <source>
        <dbReference type="SAM" id="SignalP"/>
    </source>
</evidence>
<protein>
    <submittedName>
        <fullName evidence="2">Uncharacterized protein</fullName>
    </submittedName>
</protein>
<evidence type="ECO:0000313" key="3">
    <source>
        <dbReference type="Proteomes" id="UP000219072"/>
    </source>
</evidence>
<sequence length="186" mass="19396">MTVTTTLRRTLLASGVAVAGAALLFSPTAHAGEVETLGGMDLIEVAPYEAVEINAENVMGLLPEGKQNYVVSDPAAFDEAVESARELVGDDIRPNSISAGVSSVDGQVELITGAWRLDEGVPHIEIVAEGADFGYYAQPVALEDVDGWGTYYFDPVAAGVEGDAFTITASDADGDVIDEIEIATGF</sequence>
<dbReference type="InterPro" id="IPR006311">
    <property type="entry name" value="TAT_signal"/>
</dbReference>